<accession>A0ABQ9DMB8</accession>
<evidence type="ECO:0000313" key="2">
    <source>
        <dbReference type="Proteomes" id="UP001145742"/>
    </source>
</evidence>
<evidence type="ECO:0000313" key="1">
    <source>
        <dbReference type="EMBL" id="KAJ7424565.1"/>
    </source>
</evidence>
<dbReference type="PANTHER" id="PTHR33332">
    <property type="entry name" value="REVERSE TRANSCRIPTASE DOMAIN-CONTAINING PROTEIN"/>
    <property type="match status" value="1"/>
</dbReference>
<name>A0ABQ9DMB8_9PASS</name>
<organism evidence="1 2">
    <name type="scientific">Willisornis vidua</name>
    <name type="common">Xingu scale-backed antbird</name>
    <dbReference type="NCBI Taxonomy" id="1566151"/>
    <lineage>
        <taxon>Eukaryota</taxon>
        <taxon>Metazoa</taxon>
        <taxon>Chordata</taxon>
        <taxon>Craniata</taxon>
        <taxon>Vertebrata</taxon>
        <taxon>Euteleostomi</taxon>
        <taxon>Archelosauria</taxon>
        <taxon>Archosauria</taxon>
        <taxon>Dinosauria</taxon>
        <taxon>Saurischia</taxon>
        <taxon>Theropoda</taxon>
        <taxon>Coelurosauria</taxon>
        <taxon>Aves</taxon>
        <taxon>Neognathae</taxon>
        <taxon>Neoaves</taxon>
        <taxon>Telluraves</taxon>
        <taxon>Australaves</taxon>
        <taxon>Passeriformes</taxon>
        <taxon>Thamnophilidae</taxon>
        <taxon>Willisornis</taxon>
    </lineage>
</organism>
<dbReference type="EMBL" id="WHWB01032655">
    <property type="protein sequence ID" value="KAJ7424565.1"/>
    <property type="molecule type" value="Genomic_DNA"/>
</dbReference>
<protein>
    <submittedName>
        <fullName evidence="1">Uncharacterized protein</fullName>
    </submittedName>
</protein>
<sequence length="194" mass="22302">MIKRNQIKASSDSRKKPHDHDWYKVDLIVVPGFRISDYVCPYYLVPRETARISEYVILAGHIFSLHKLDKKVKLGIEMSQQCAQVAKKANGILAFIRNIVASRTRAVILPMYSAVVRPHLKFCVPQVRKAVEALECVQRRAISPVKGLEHKSYEEWLRELGLFSLKRKRFRGDLITLYNCLKGRCSQMGIGLFS</sequence>
<dbReference type="Proteomes" id="UP001145742">
    <property type="component" value="Unassembled WGS sequence"/>
</dbReference>
<gene>
    <name evidence="1" type="ORF">WISP_28141</name>
</gene>
<comment type="caution">
    <text evidence="1">The sequence shown here is derived from an EMBL/GenBank/DDBJ whole genome shotgun (WGS) entry which is preliminary data.</text>
</comment>
<reference evidence="1" key="1">
    <citation type="submission" date="2019-10" db="EMBL/GenBank/DDBJ databases">
        <authorList>
            <person name="Soares A.E.R."/>
            <person name="Aleixo A."/>
            <person name="Schneider P."/>
            <person name="Miyaki C.Y."/>
            <person name="Schneider M.P."/>
            <person name="Mello C."/>
            <person name="Vasconcelos A.T.R."/>
        </authorList>
    </citation>
    <scope>NUCLEOTIDE SEQUENCE</scope>
    <source>
        <tissue evidence="1">Muscle</tissue>
    </source>
</reference>
<proteinExistence type="predicted"/>
<keyword evidence="2" id="KW-1185">Reference proteome</keyword>